<accession>A0ABU1AA72</accession>
<feature type="domain" description="NlpC/P60" evidence="5">
    <location>
        <begin position="173"/>
        <end position="297"/>
    </location>
</feature>
<evidence type="ECO:0000313" key="6">
    <source>
        <dbReference type="EMBL" id="MDQ7937868.1"/>
    </source>
</evidence>
<dbReference type="EMBL" id="JAVCWF010000001">
    <property type="protein sequence ID" value="MDQ7937868.1"/>
    <property type="molecule type" value="Genomic_DNA"/>
</dbReference>
<dbReference type="PANTHER" id="PTHR47053">
    <property type="entry name" value="MUREIN DD-ENDOPEPTIDASE MEPH-RELATED"/>
    <property type="match status" value="1"/>
</dbReference>
<dbReference type="Gene3D" id="3.90.1720.10">
    <property type="entry name" value="endopeptidase domain like (from Nostoc punctiforme)"/>
    <property type="match status" value="1"/>
</dbReference>
<dbReference type="InterPro" id="IPR000064">
    <property type="entry name" value="NLP_P60_dom"/>
</dbReference>
<dbReference type="SUPFAM" id="SSF54001">
    <property type="entry name" value="Cysteine proteinases"/>
    <property type="match status" value="1"/>
</dbReference>
<dbReference type="InterPro" id="IPR038765">
    <property type="entry name" value="Papain-like_cys_pep_sf"/>
</dbReference>
<evidence type="ECO:0000256" key="1">
    <source>
        <dbReference type="ARBA" id="ARBA00007074"/>
    </source>
</evidence>
<name>A0ABU1AA72_9LACO</name>
<evidence type="ECO:0000256" key="2">
    <source>
        <dbReference type="ARBA" id="ARBA00022670"/>
    </source>
</evidence>
<evidence type="ECO:0000313" key="7">
    <source>
        <dbReference type="Proteomes" id="UP001227831"/>
    </source>
</evidence>
<dbReference type="Proteomes" id="UP001227831">
    <property type="component" value="Unassembled WGS sequence"/>
</dbReference>
<keyword evidence="3" id="KW-0378">Hydrolase</keyword>
<organism evidence="6 7">
    <name type="scientific">Lactiplantibacillus brownii</name>
    <dbReference type="NCBI Taxonomy" id="3069269"/>
    <lineage>
        <taxon>Bacteria</taxon>
        <taxon>Bacillati</taxon>
        <taxon>Bacillota</taxon>
        <taxon>Bacilli</taxon>
        <taxon>Lactobacillales</taxon>
        <taxon>Lactobacillaceae</taxon>
        <taxon>Lactiplantibacillus</taxon>
    </lineage>
</organism>
<comment type="similarity">
    <text evidence="1">Belongs to the peptidase C40 family.</text>
</comment>
<gene>
    <name evidence="6" type="ORF">RA086_09640</name>
</gene>
<keyword evidence="2" id="KW-0645">Protease</keyword>
<dbReference type="InterPro" id="IPR051202">
    <property type="entry name" value="Peptidase_C40"/>
</dbReference>
<sequence length="297" mass="32624">MQTARVRVAVTTVWRQPRLRSIDRAALDSQGLGDWIAQMTDADSVGLEHDNLCVTQALFNDPVLIERRVGGWAYGYVGSQKDAQHPQGYPGWFWAAHLSTAELPLQTGPTVVIRRPFTPLLRPDGSTILQLSLGTELAVISTKNSLYDLVQTPLGPAKVAKRATQFDFPTVNLTAGQQLVKLGAKFLDLRYLWGGLSAYGFDCSGFVYALHRCIGVTLARDVSEQVANGQPVSLADAQPGDLCFFAHQQGQGVLHHVALYAGDGWLLHSPTPGKQVTYLQLSATYLQDELVQVRRNW</sequence>
<dbReference type="PROSITE" id="PS51935">
    <property type="entry name" value="NLPC_P60"/>
    <property type="match status" value="1"/>
</dbReference>
<evidence type="ECO:0000256" key="3">
    <source>
        <dbReference type="ARBA" id="ARBA00022801"/>
    </source>
</evidence>
<reference evidence="6 7" key="1">
    <citation type="journal article" date="2023" name="Int. J. Syst. Evol. Microbiol.">
        <title>Lactiplantibacillus brownii sp. nov., a novel psychrotolerant species isolated from sauerkraut.</title>
        <authorList>
            <person name="Heng Y.C."/>
            <person name="Silvaraju S."/>
            <person name="Lee J.K.Y."/>
            <person name="Kittelmann S."/>
        </authorList>
    </citation>
    <scope>NUCLEOTIDE SEQUENCE [LARGE SCALE GENOMIC DNA]</scope>
    <source>
        <strain evidence="6 7">WILCCON 0030</strain>
    </source>
</reference>
<keyword evidence="4" id="KW-0788">Thiol protease</keyword>
<dbReference type="RefSeq" id="WP_308703583.1">
    <property type="nucleotide sequence ID" value="NZ_AP027463.1"/>
</dbReference>
<dbReference type="Pfam" id="PF00877">
    <property type="entry name" value="NLPC_P60"/>
    <property type="match status" value="1"/>
</dbReference>
<proteinExistence type="inferred from homology"/>
<evidence type="ECO:0000259" key="5">
    <source>
        <dbReference type="PROSITE" id="PS51935"/>
    </source>
</evidence>
<evidence type="ECO:0000256" key="4">
    <source>
        <dbReference type="ARBA" id="ARBA00022807"/>
    </source>
</evidence>
<protein>
    <submittedName>
        <fullName evidence="6">C40 family peptidase</fullName>
    </submittedName>
</protein>
<comment type="caution">
    <text evidence="6">The sequence shown here is derived from an EMBL/GenBank/DDBJ whole genome shotgun (WGS) entry which is preliminary data.</text>
</comment>
<keyword evidence="7" id="KW-1185">Reference proteome</keyword>
<dbReference type="PANTHER" id="PTHR47053:SF3">
    <property type="entry name" value="GAMMA-D-GLUTAMYL-L-LYSINE DIPEPTIDYL-PEPTIDASE"/>
    <property type="match status" value="1"/>
</dbReference>